<evidence type="ECO:0000259" key="7">
    <source>
        <dbReference type="Pfam" id="PF01284"/>
    </source>
</evidence>
<evidence type="ECO:0000256" key="3">
    <source>
        <dbReference type="ARBA" id="ARBA00022989"/>
    </source>
</evidence>
<feature type="domain" description="MARVEL" evidence="7">
    <location>
        <begin position="7"/>
        <end position="144"/>
    </location>
</feature>
<keyword evidence="3 6" id="KW-1133">Transmembrane helix</keyword>
<feature type="transmembrane region" description="Helical" evidence="6">
    <location>
        <begin position="71"/>
        <end position="93"/>
    </location>
</feature>
<proteinExistence type="predicted"/>
<protein>
    <recommendedName>
        <fullName evidence="7">MARVEL domain-containing protein</fullName>
    </recommendedName>
</protein>
<evidence type="ECO:0000256" key="6">
    <source>
        <dbReference type="SAM" id="Phobius"/>
    </source>
</evidence>
<evidence type="ECO:0000256" key="1">
    <source>
        <dbReference type="ARBA" id="ARBA00004141"/>
    </source>
</evidence>
<evidence type="ECO:0000313" key="8">
    <source>
        <dbReference type="EMBL" id="KAJ5520355.1"/>
    </source>
</evidence>
<keyword evidence="9" id="KW-1185">Reference proteome</keyword>
<evidence type="ECO:0000256" key="4">
    <source>
        <dbReference type="ARBA" id="ARBA00023136"/>
    </source>
</evidence>
<dbReference type="AlphaFoldDB" id="A0A9W9Y509"/>
<dbReference type="GO" id="GO:0070941">
    <property type="term" value="P:eisosome assembly"/>
    <property type="evidence" value="ECO:0007669"/>
    <property type="project" value="TreeGrafter"/>
</dbReference>
<dbReference type="GO" id="GO:0072659">
    <property type="term" value="P:protein localization to plasma membrane"/>
    <property type="evidence" value="ECO:0007669"/>
    <property type="project" value="TreeGrafter"/>
</dbReference>
<keyword evidence="2 6" id="KW-0812">Transmembrane</keyword>
<dbReference type="Pfam" id="PF01284">
    <property type="entry name" value="MARVEL"/>
    <property type="match status" value="1"/>
</dbReference>
<dbReference type="PANTHER" id="PTHR28165">
    <property type="entry name" value="NON-CLASSICAL EXPORT PROTEIN 2-RELATED"/>
    <property type="match status" value="1"/>
</dbReference>
<dbReference type="GO" id="GO:0005886">
    <property type="term" value="C:plasma membrane"/>
    <property type="evidence" value="ECO:0007669"/>
    <property type="project" value="TreeGrafter"/>
</dbReference>
<feature type="compositionally biased region" description="Low complexity" evidence="5">
    <location>
        <begin position="155"/>
        <end position="167"/>
    </location>
</feature>
<sequence>MGLRGVQLGLRAWEFIWSLLIMALVGNMIAEAFAGNPGTVNYAIYTSVFSMFTLFYLVPASFNLDWALHPIIMIVIDALNCIFFFCAAIALAAKLECHSCSDKKYLIHNEITNGSHNMEKRCREAQASVAFLWFGWACYMASVIVSLFMSRSGTTSSRRSRANSTRRAPNMTQV</sequence>
<reference evidence="8" key="1">
    <citation type="submission" date="2022-12" db="EMBL/GenBank/DDBJ databases">
        <authorList>
            <person name="Petersen C."/>
        </authorList>
    </citation>
    <scope>NUCLEOTIDE SEQUENCE</scope>
    <source>
        <strain evidence="8">IBT 29495</strain>
    </source>
</reference>
<reference evidence="8" key="2">
    <citation type="journal article" date="2023" name="IMA Fungus">
        <title>Comparative genomic study of the Penicillium genus elucidates a diverse pangenome and 15 lateral gene transfer events.</title>
        <authorList>
            <person name="Petersen C."/>
            <person name="Sorensen T."/>
            <person name="Nielsen M.R."/>
            <person name="Sondergaard T.E."/>
            <person name="Sorensen J.L."/>
            <person name="Fitzpatrick D.A."/>
            <person name="Frisvad J.C."/>
            <person name="Nielsen K.L."/>
        </authorList>
    </citation>
    <scope>NUCLEOTIDE SEQUENCE</scope>
    <source>
        <strain evidence="8">IBT 29495</strain>
    </source>
</reference>
<comment type="caution">
    <text evidence="8">The sequence shown here is derived from an EMBL/GenBank/DDBJ whole genome shotgun (WGS) entry which is preliminary data.</text>
</comment>
<feature type="transmembrane region" description="Helical" evidence="6">
    <location>
        <begin position="42"/>
        <end position="59"/>
    </location>
</feature>
<comment type="subcellular location">
    <subcellularLocation>
        <location evidence="1">Membrane</location>
        <topology evidence="1">Multi-pass membrane protein</topology>
    </subcellularLocation>
</comment>
<dbReference type="GO" id="GO:0032126">
    <property type="term" value="C:eisosome"/>
    <property type="evidence" value="ECO:0007669"/>
    <property type="project" value="TreeGrafter"/>
</dbReference>
<evidence type="ECO:0000256" key="2">
    <source>
        <dbReference type="ARBA" id="ARBA00022692"/>
    </source>
</evidence>
<feature type="region of interest" description="Disordered" evidence="5">
    <location>
        <begin position="155"/>
        <end position="174"/>
    </location>
</feature>
<dbReference type="InterPro" id="IPR052649">
    <property type="entry name" value="NCE102-like"/>
</dbReference>
<dbReference type="OrthoDB" id="5423111at2759"/>
<keyword evidence="4 6" id="KW-0472">Membrane</keyword>
<dbReference type="Proteomes" id="UP001149954">
    <property type="component" value="Unassembled WGS sequence"/>
</dbReference>
<feature type="transmembrane region" description="Helical" evidence="6">
    <location>
        <begin position="12"/>
        <end position="30"/>
    </location>
</feature>
<dbReference type="EMBL" id="JAPWDS010000001">
    <property type="protein sequence ID" value="KAJ5520355.1"/>
    <property type="molecule type" value="Genomic_DNA"/>
</dbReference>
<organism evidence="8 9">
    <name type="scientific">Penicillium fimorum</name>
    <dbReference type="NCBI Taxonomy" id="1882269"/>
    <lineage>
        <taxon>Eukaryota</taxon>
        <taxon>Fungi</taxon>
        <taxon>Dikarya</taxon>
        <taxon>Ascomycota</taxon>
        <taxon>Pezizomycotina</taxon>
        <taxon>Eurotiomycetes</taxon>
        <taxon>Eurotiomycetidae</taxon>
        <taxon>Eurotiales</taxon>
        <taxon>Aspergillaceae</taxon>
        <taxon>Penicillium</taxon>
    </lineage>
</organism>
<name>A0A9W9Y509_9EURO</name>
<dbReference type="PANTHER" id="PTHR28165:SF1">
    <property type="entry name" value="NON-CLASSICAL EXPORT PROTEIN 2-RELATED"/>
    <property type="match status" value="1"/>
</dbReference>
<evidence type="ECO:0000256" key="5">
    <source>
        <dbReference type="SAM" id="MobiDB-lite"/>
    </source>
</evidence>
<evidence type="ECO:0000313" key="9">
    <source>
        <dbReference type="Proteomes" id="UP001149954"/>
    </source>
</evidence>
<gene>
    <name evidence="8" type="ORF">N7463_000808</name>
</gene>
<accession>A0A9W9Y509</accession>
<feature type="transmembrane region" description="Helical" evidence="6">
    <location>
        <begin position="130"/>
        <end position="149"/>
    </location>
</feature>
<dbReference type="InterPro" id="IPR008253">
    <property type="entry name" value="Marvel"/>
</dbReference>